<keyword evidence="2" id="KW-1133">Transmembrane helix</keyword>
<dbReference type="OrthoDB" id="70823at2759"/>
<evidence type="ECO:0000313" key="6">
    <source>
        <dbReference type="Proteomes" id="UP000620104"/>
    </source>
</evidence>
<accession>A0A8H3TTX1</accession>
<dbReference type="InterPro" id="IPR045121">
    <property type="entry name" value="CoAse"/>
</dbReference>
<keyword evidence="3" id="KW-0732">Signal</keyword>
<dbReference type="InterPro" id="IPR000086">
    <property type="entry name" value="NUDIX_hydrolase_dom"/>
</dbReference>
<feature type="domain" description="Nudix hydrolase" evidence="4">
    <location>
        <begin position="35"/>
        <end position="209"/>
    </location>
</feature>
<organism evidence="5 6">
    <name type="scientific">Naganishia liquefaciens</name>
    <dbReference type="NCBI Taxonomy" id="104408"/>
    <lineage>
        <taxon>Eukaryota</taxon>
        <taxon>Fungi</taxon>
        <taxon>Dikarya</taxon>
        <taxon>Basidiomycota</taxon>
        <taxon>Agaricomycotina</taxon>
        <taxon>Tremellomycetes</taxon>
        <taxon>Filobasidiales</taxon>
        <taxon>Filobasidiaceae</taxon>
        <taxon>Naganishia</taxon>
    </lineage>
</organism>
<keyword evidence="2" id="KW-0812">Transmembrane</keyword>
<evidence type="ECO:0000256" key="3">
    <source>
        <dbReference type="SAM" id="SignalP"/>
    </source>
</evidence>
<evidence type="ECO:0000313" key="5">
    <source>
        <dbReference type="EMBL" id="GHJ87466.1"/>
    </source>
</evidence>
<proteinExistence type="predicted"/>
<evidence type="ECO:0000259" key="4">
    <source>
        <dbReference type="PROSITE" id="PS51462"/>
    </source>
</evidence>
<reference evidence="5" key="1">
    <citation type="submission" date="2020-07" db="EMBL/GenBank/DDBJ databases">
        <title>Draft Genome Sequence of a Deep-Sea Yeast, Naganishia (Cryptococcus) liquefaciens strain N6.</title>
        <authorList>
            <person name="Han Y.W."/>
            <person name="Kajitani R."/>
            <person name="Morimoto H."/>
            <person name="Parhat M."/>
            <person name="Tsubouchi H."/>
            <person name="Bakenova O."/>
            <person name="Ogata M."/>
            <person name="Argunhan B."/>
            <person name="Aoki R."/>
            <person name="Kajiwara S."/>
            <person name="Itoh T."/>
            <person name="Iwasaki H."/>
        </authorList>
    </citation>
    <scope>NUCLEOTIDE SEQUENCE</scope>
    <source>
        <strain evidence="5">N6</strain>
    </source>
</reference>
<dbReference type="AlphaFoldDB" id="A0A8H3TTX1"/>
<protein>
    <recommendedName>
        <fullName evidence="4">Nudix hydrolase domain-containing protein</fullName>
    </recommendedName>
</protein>
<gene>
    <name evidence="5" type="ORF">NliqN6_3868</name>
</gene>
<sequence length="495" mass="54224">MTQPCNAAITSSLLSALLSLRATPPRIIQSPPTQPRRASVALIIRLKPPAGLEIPEKESGVGLSFEEFFRLPWVSHPATEPQLLFIRRTTRPSDRYSSHIAFPGGRHEPTDESSHYTALRETWEEIGLDLADKEYISVGRLDDREITTSLGKRLLMILSPFVFLQISPISPPADLQPAEVASLHWIPISTLIPPFPRAQWSNVQIDISSRLSPRNKLIRLILRGLVGNMNFGCVLLPDEPEVVAEGFNPEFLEDRRGKGGGGTIYGPDGRRQLRLWGLTLGMTLDLLAHLPQNGTIPVVRRMSLMEDSKERYDVPVGFEPRTPVTVTSTFEEKWLHGVTTPTLSAHAPLPTGTGNGKQEGAGSHKGKEAAGGEWRVTHSEGTAGAAKVATTTSGGVGPGITSVFPRFSYPDVNFWIWVFGRRYRRVVRGWEASVSGPPRAADRRINWSGAALAAFYAAVRQALVVAIIIRAIATAMALGGVGWWLYQHLNKAAAL</sequence>
<evidence type="ECO:0000256" key="1">
    <source>
        <dbReference type="SAM" id="MobiDB-lite"/>
    </source>
</evidence>
<keyword evidence="6" id="KW-1185">Reference proteome</keyword>
<dbReference type="SUPFAM" id="SSF55811">
    <property type="entry name" value="Nudix"/>
    <property type="match status" value="1"/>
</dbReference>
<dbReference type="Proteomes" id="UP000620104">
    <property type="component" value="Unassembled WGS sequence"/>
</dbReference>
<keyword evidence="2" id="KW-0472">Membrane</keyword>
<dbReference type="PANTHER" id="PTHR12992">
    <property type="entry name" value="NUDIX HYDROLASE"/>
    <property type="match status" value="1"/>
</dbReference>
<name>A0A8H3TTX1_9TREE</name>
<feature type="signal peptide" evidence="3">
    <location>
        <begin position="1"/>
        <end position="22"/>
    </location>
</feature>
<evidence type="ECO:0000256" key="2">
    <source>
        <dbReference type="SAM" id="Phobius"/>
    </source>
</evidence>
<dbReference type="Pfam" id="PF00293">
    <property type="entry name" value="NUDIX"/>
    <property type="match status" value="1"/>
</dbReference>
<dbReference type="Gene3D" id="3.90.79.10">
    <property type="entry name" value="Nucleoside Triphosphate Pyrophosphohydrolase"/>
    <property type="match status" value="1"/>
</dbReference>
<dbReference type="EMBL" id="BLZA01000021">
    <property type="protein sequence ID" value="GHJ87466.1"/>
    <property type="molecule type" value="Genomic_DNA"/>
</dbReference>
<feature type="transmembrane region" description="Helical" evidence="2">
    <location>
        <begin position="462"/>
        <end position="486"/>
    </location>
</feature>
<dbReference type="PANTHER" id="PTHR12992:SF44">
    <property type="entry name" value="NUDIX HYDROLASE DOMAIN-CONTAINING PROTEIN"/>
    <property type="match status" value="1"/>
</dbReference>
<dbReference type="PROSITE" id="PS51462">
    <property type="entry name" value="NUDIX"/>
    <property type="match status" value="1"/>
</dbReference>
<feature type="chain" id="PRO_5034315995" description="Nudix hydrolase domain-containing protein" evidence="3">
    <location>
        <begin position="23"/>
        <end position="495"/>
    </location>
</feature>
<dbReference type="GO" id="GO:0010945">
    <property type="term" value="F:coenzyme A diphosphatase activity"/>
    <property type="evidence" value="ECO:0007669"/>
    <property type="project" value="InterPro"/>
</dbReference>
<feature type="region of interest" description="Disordered" evidence="1">
    <location>
        <begin position="341"/>
        <end position="373"/>
    </location>
</feature>
<comment type="caution">
    <text evidence="5">The sequence shown here is derived from an EMBL/GenBank/DDBJ whole genome shotgun (WGS) entry which is preliminary data.</text>
</comment>
<dbReference type="InterPro" id="IPR015797">
    <property type="entry name" value="NUDIX_hydrolase-like_dom_sf"/>
</dbReference>
<dbReference type="CDD" id="cd03426">
    <property type="entry name" value="NUDIX_CoAse_Nudt7"/>
    <property type="match status" value="1"/>
</dbReference>